<comment type="subunit">
    <text evidence="3 11">Monomer.</text>
</comment>
<evidence type="ECO:0000259" key="12">
    <source>
        <dbReference type="Pfam" id="PF00749"/>
    </source>
</evidence>
<dbReference type="GO" id="GO:0005829">
    <property type="term" value="C:cytosol"/>
    <property type="evidence" value="ECO:0007669"/>
    <property type="project" value="TreeGrafter"/>
</dbReference>
<dbReference type="InterPro" id="IPR008925">
    <property type="entry name" value="aa_tRNA-synth_I_cd-bd_sf"/>
</dbReference>
<evidence type="ECO:0000313" key="14">
    <source>
        <dbReference type="EMBL" id="MYV04782.1"/>
    </source>
</evidence>
<evidence type="ECO:0000256" key="5">
    <source>
        <dbReference type="ARBA" id="ARBA00022598"/>
    </source>
</evidence>
<organism evidence="14 15">
    <name type="scientific">Furfurilactobacillus rossiae</name>
    <dbReference type="NCBI Taxonomy" id="231049"/>
    <lineage>
        <taxon>Bacteria</taxon>
        <taxon>Bacillati</taxon>
        <taxon>Bacillota</taxon>
        <taxon>Bacilli</taxon>
        <taxon>Lactobacillales</taxon>
        <taxon>Lactobacillaceae</taxon>
        <taxon>Furfurilactobacillus</taxon>
    </lineage>
</organism>
<comment type="caution">
    <text evidence="14">The sequence shown here is derived from an EMBL/GenBank/DDBJ whole genome shotgun (WGS) entry which is preliminary data.</text>
</comment>
<dbReference type="Pfam" id="PF19269">
    <property type="entry name" value="Anticodon_2"/>
    <property type="match status" value="1"/>
</dbReference>
<dbReference type="NCBIfam" id="TIGR00464">
    <property type="entry name" value="gltX_bact"/>
    <property type="match status" value="1"/>
</dbReference>
<keyword evidence="8 11" id="KW-0648">Protein biosynthesis</keyword>
<evidence type="ECO:0000256" key="1">
    <source>
        <dbReference type="ARBA" id="ARBA00004496"/>
    </source>
</evidence>
<reference evidence="14 15" key="1">
    <citation type="journal article" date="2019" name="Appl. Environ. Microbiol.">
        <title>Genetic determinants of hydroxycinnamic acid metabolism in heterofermentative lactobacilli.</title>
        <authorList>
            <person name="Gaur G."/>
            <person name="Oh J.H."/>
            <person name="Filannino P."/>
            <person name="Gobbetti M."/>
            <person name="van Pijkeren J.P."/>
            <person name="Ganzle M.G."/>
        </authorList>
    </citation>
    <scope>NUCLEOTIDE SEQUENCE [LARGE SCALE GENOMIC DNA]</scope>
    <source>
        <strain evidence="14 15">FUA3583</strain>
    </source>
</reference>
<dbReference type="GO" id="GO:0006424">
    <property type="term" value="P:glutamyl-tRNA aminoacylation"/>
    <property type="evidence" value="ECO:0007669"/>
    <property type="project" value="UniProtKB-UniRule"/>
</dbReference>
<dbReference type="InterPro" id="IPR033910">
    <property type="entry name" value="GluRS_core"/>
</dbReference>
<accession>A0A7C9IVL7</accession>
<gene>
    <name evidence="11" type="primary">gltX</name>
    <name evidence="14" type="ORF">GB992_02655</name>
</gene>
<dbReference type="GO" id="GO:0004818">
    <property type="term" value="F:glutamate-tRNA ligase activity"/>
    <property type="evidence" value="ECO:0007669"/>
    <property type="project" value="UniProtKB-UniRule"/>
</dbReference>
<dbReference type="PROSITE" id="PS00178">
    <property type="entry name" value="AA_TRNA_LIGASE_I"/>
    <property type="match status" value="1"/>
</dbReference>
<evidence type="ECO:0000256" key="3">
    <source>
        <dbReference type="ARBA" id="ARBA00011245"/>
    </source>
</evidence>
<dbReference type="AlphaFoldDB" id="A0A7C9IVL7"/>
<dbReference type="CDD" id="cd00808">
    <property type="entry name" value="GluRS_core"/>
    <property type="match status" value="1"/>
</dbReference>
<dbReference type="SUPFAM" id="SSF48163">
    <property type="entry name" value="An anticodon-binding domain of class I aminoacyl-tRNA synthetases"/>
    <property type="match status" value="1"/>
</dbReference>
<evidence type="ECO:0000256" key="2">
    <source>
        <dbReference type="ARBA" id="ARBA00007894"/>
    </source>
</evidence>
<dbReference type="PRINTS" id="PR00987">
    <property type="entry name" value="TRNASYNTHGLU"/>
</dbReference>
<evidence type="ECO:0000256" key="4">
    <source>
        <dbReference type="ARBA" id="ARBA00022490"/>
    </source>
</evidence>
<feature type="short sequence motif" description="'HIGH' region" evidence="11">
    <location>
        <begin position="15"/>
        <end position="25"/>
    </location>
</feature>
<name>A0A7C9IVL7_9LACO</name>
<dbReference type="GO" id="GO:0008270">
    <property type="term" value="F:zinc ion binding"/>
    <property type="evidence" value="ECO:0007669"/>
    <property type="project" value="InterPro"/>
</dbReference>
<dbReference type="PANTHER" id="PTHR43311:SF2">
    <property type="entry name" value="GLUTAMATE--TRNA LIGASE, MITOCHONDRIAL-RELATED"/>
    <property type="match status" value="1"/>
</dbReference>
<dbReference type="GO" id="GO:0000049">
    <property type="term" value="F:tRNA binding"/>
    <property type="evidence" value="ECO:0007669"/>
    <property type="project" value="InterPro"/>
</dbReference>
<keyword evidence="4 11" id="KW-0963">Cytoplasm</keyword>
<comment type="caution">
    <text evidence="11">Lacks conserved residue(s) required for the propagation of feature annotation.</text>
</comment>
<dbReference type="InterPro" id="IPR045462">
    <property type="entry name" value="aa-tRNA-synth_I_cd-bd"/>
</dbReference>
<keyword evidence="5 11" id="KW-0436">Ligase</keyword>
<protein>
    <recommendedName>
        <fullName evidence="11">Glutamate--tRNA ligase</fullName>
        <ecNumber evidence="11">6.1.1.17</ecNumber>
    </recommendedName>
    <alternativeName>
        <fullName evidence="11">Glutamyl-tRNA synthetase</fullName>
        <shortName evidence="11">GluRS</shortName>
    </alternativeName>
</protein>
<dbReference type="InterPro" id="IPR001412">
    <property type="entry name" value="aa-tRNA-synth_I_CS"/>
</dbReference>
<dbReference type="InterPro" id="IPR049940">
    <property type="entry name" value="GluQ/Sye"/>
</dbReference>
<comment type="function">
    <text evidence="11">Catalyzes the attachment of glutamate to tRNA(Glu) in a two-step reaction: glutamate is first activated by ATP to form Glu-AMP and then transferred to the acceptor end of tRNA(Glu).</text>
</comment>
<dbReference type="FunFam" id="3.40.50.620:FF:000007">
    <property type="entry name" value="Glutamate--tRNA ligase"/>
    <property type="match status" value="1"/>
</dbReference>
<evidence type="ECO:0000256" key="10">
    <source>
        <dbReference type="ARBA" id="ARBA00048351"/>
    </source>
</evidence>
<dbReference type="EC" id="6.1.1.17" evidence="11"/>
<feature type="short sequence motif" description="'KMSKS' region" evidence="11">
    <location>
        <begin position="259"/>
        <end position="263"/>
    </location>
</feature>
<feature type="domain" description="Aminoacyl-tRNA synthetase class I anticodon-binding" evidence="13">
    <location>
        <begin position="362"/>
        <end position="487"/>
    </location>
</feature>
<evidence type="ECO:0000313" key="15">
    <source>
        <dbReference type="Proteomes" id="UP000480570"/>
    </source>
</evidence>
<feature type="binding site" evidence="11">
    <location>
        <position position="262"/>
    </location>
    <ligand>
        <name>ATP</name>
        <dbReference type="ChEBI" id="CHEBI:30616"/>
    </ligand>
</feature>
<dbReference type="PANTHER" id="PTHR43311">
    <property type="entry name" value="GLUTAMATE--TRNA LIGASE"/>
    <property type="match status" value="1"/>
</dbReference>
<dbReference type="Gene3D" id="3.40.50.620">
    <property type="entry name" value="HUPs"/>
    <property type="match status" value="1"/>
</dbReference>
<evidence type="ECO:0000256" key="8">
    <source>
        <dbReference type="ARBA" id="ARBA00022917"/>
    </source>
</evidence>
<sequence length="510" mass="58913">MPKETHRNVRVRYAPSPTGFLHIGNAQSALFNFLYARHFNGTMVLRIEDTDVKRNVPHGEDSQIDNLHWLGIDWDEGPDKPNPKYAPYHQTERIDLYHKYIEQLLKSGAAYKDYTTEEELTTLRDDQRAHNIAPHYDGRWYNRSVEDQKEAEAKGLKPAIRLHLPANHVYEWEDIVKGHVEFNSDNMGGDFIIEKSNGIPTYNFAVVIDDYLMDITDVLRGDDHIANTPKQIAVYEALGIEHPNFGHITLIYNPKTRKKLSKRDKETLQFISQYKNEGYLSEAIFNFITFLGWSPVGEKEIFSKEELIKLYDPTRMSKSPAYFDQQKLDWMNAEYIKALSIEDLANRSMSLISEGQSEIAKKVQSLALPNLKEFVKQVGKIYQHDLHKLTELLSKVYFYANIQNESIDYTQLNAFDKEEVEKVLKGFSFELDKLTSTSSMPAEIDYNELIKKVRLTMGVSGRALYMPLNVVFTGFQSAPQIDEILQLYSFNTIKHLNCQIKCNTTLKNIS</sequence>
<comment type="subcellular location">
    <subcellularLocation>
        <location evidence="1 11">Cytoplasm</location>
    </subcellularLocation>
</comment>
<dbReference type="InterPro" id="IPR020058">
    <property type="entry name" value="Glu/Gln-tRNA-synth_Ib_cat-dom"/>
</dbReference>
<proteinExistence type="inferred from homology"/>
<comment type="catalytic activity">
    <reaction evidence="10 11">
        <text>tRNA(Glu) + L-glutamate + ATP = L-glutamyl-tRNA(Glu) + AMP + diphosphate</text>
        <dbReference type="Rhea" id="RHEA:23540"/>
        <dbReference type="Rhea" id="RHEA-COMP:9663"/>
        <dbReference type="Rhea" id="RHEA-COMP:9680"/>
        <dbReference type="ChEBI" id="CHEBI:29985"/>
        <dbReference type="ChEBI" id="CHEBI:30616"/>
        <dbReference type="ChEBI" id="CHEBI:33019"/>
        <dbReference type="ChEBI" id="CHEBI:78442"/>
        <dbReference type="ChEBI" id="CHEBI:78520"/>
        <dbReference type="ChEBI" id="CHEBI:456215"/>
        <dbReference type="EC" id="6.1.1.17"/>
    </reaction>
</comment>
<keyword evidence="6 11" id="KW-0547">Nucleotide-binding</keyword>
<dbReference type="Gene3D" id="1.10.10.350">
    <property type="match status" value="1"/>
</dbReference>
<keyword evidence="9 11" id="KW-0030">Aminoacyl-tRNA synthetase</keyword>
<evidence type="ECO:0000256" key="7">
    <source>
        <dbReference type="ARBA" id="ARBA00022840"/>
    </source>
</evidence>
<dbReference type="InterPro" id="IPR014729">
    <property type="entry name" value="Rossmann-like_a/b/a_fold"/>
</dbReference>
<dbReference type="InterPro" id="IPR004527">
    <property type="entry name" value="Glu-tRNA-ligase_bac/mito"/>
</dbReference>
<dbReference type="Pfam" id="PF00749">
    <property type="entry name" value="tRNA-synt_1c"/>
    <property type="match status" value="1"/>
</dbReference>
<evidence type="ECO:0000256" key="6">
    <source>
        <dbReference type="ARBA" id="ARBA00022741"/>
    </source>
</evidence>
<evidence type="ECO:0000256" key="9">
    <source>
        <dbReference type="ARBA" id="ARBA00023146"/>
    </source>
</evidence>
<dbReference type="EMBL" id="WEZT01000004">
    <property type="protein sequence ID" value="MYV04782.1"/>
    <property type="molecule type" value="Genomic_DNA"/>
</dbReference>
<keyword evidence="7 11" id="KW-0067">ATP-binding</keyword>
<dbReference type="GO" id="GO:0005524">
    <property type="term" value="F:ATP binding"/>
    <property type="evidence" value="ECO:0007669"/>
    <property type="project" value="UniProtKB-UniRule"/>
</dbReference>
<evidence type="ECO:0000259" key="13">
    <source>
        <dbReference type="Pfam" id="PF19269"/>
    </source>
</evidence>
<feature type="domain" description="Glutamyl/glutaminyl-tRNA synthetase class Ib catalytic" evidence="12">
    <location>
        <begin position="8"/>
        <end position="330"/>
    </location>
</feature>
<dbReference type="InterPro" id="IPR020751">
    <property type="entry name" value="aa-tRNA-synth_I_codon-bd_sub2"/>
</dbReference>
<comment type="similarity">
    <text evidence="2 11">Belongs to the class-I aminoacyl-tRNA synthetase family. Glutamate--tRNA ligase type 1 subfamily.</text>
</comment>
<dbReference type="Proteomes" id="UP000480570">
    <property type="component" value="Unassembled WGS sequence"/>
</dbReference>
<evidence type="ECO:0000256" key="11">
    <source>
        <dbReference type="HAMAP-Rule" id="MF_00022"/>
    </source>
</evidence>
<dbReference type="InterPro" id="IPR000924">
    <property type="entry name" value="Glu/Gln-tRNA-synth"/>
</dbReference>
<dbReference type="HAMAP" id="MF_00022">
    <property type="entry name" value="Glu_tRNA_synth_type1"/>
    <property type="match status" value="1"/>
</dbReference>
<dbReference type="SUPFAM" id="SSF52374">
    <property type="entry name" value="Nucleotidylyl transferase"/>
    <property type="match status" value="1"/>
</dbReference>